<keyword evidence="2" id="KW-0812">Transmembrane</keyword>
<accession>A0A941E4B8</accession>
<evidence type="ECO:0000256" key="2">
    <source>
        <dbReference type="SAM" id="Phobius"/>
    </source>
</evidence>
<gene>
    <name evidence="4" type="ORF">KDK95_00995</name>
</gene>
<proteinExistence type="predicted"/>
<evidence type="ECO:0000313" key="4">
    <source>
        <dbReference type="EMBL" id="MBR7824866.1"/>
    </source>
</evidence>
<protein>
    <submittedName>
        <fullName evidence="4">DUF2510 domain-containing protein</fullName>
    </submittedName>
</protein>
<feature type="transmembrane region" description="Helical" evidence="2">
    <location>
        <begin position="91"/>
        <end position="114"/>
    </location>
</feature>
<sequence length="672" mass="73160">MAVEDGVSAVAGPRRQRMPEGWYPCPSGSPQLRYWTGSAWTERTRPDLVSWVHGDRVLDAPGVFAYGRNPDESEGGRPGPLEPHIWRRARLALYLFLPIYLAALLPLGLLLSYLKLPADNVLALLIVLVGVGGYGRWHIVARWLWLRYRPEPKPPAPVPKPRPDLWADLREAGFADAARRLDEEVATGELTDVDYVRVARVVQRTARQNGLAELEPIAVAIQEQGGGAFLHSSGQRDLPMPRLVQHDLVTGQARLGVAAETDRNPATHQKEWFALDTEVLRTSMLVVGPPGAGKTRSFARPIIELLGLQTLVGMASVVVIDPTGSAFDARQLPDFFDVDIDPNAEPGPGSWGFDLFGGASGPEEAADRLAGAVLPPDTAVHDPAVDSAARNTLYTVIAEFHERNGRYPLLRELLDLVQTQSPVPLLNERLRLLDRPQLIDLFDGRPRKFSMRDIDRPLRVRIALPEGSSPQAARILARLAIAQFVQVVAAPEANREVFKGLIVDEAGRFVDEYVVQGLQRARAANAGIVLLAQSLAQFPEHLRSAVFTGTGCKAVFAGVEPADARYFADYWGTSWAAETTVTTGTATTTTSGHMSTPGSPGRFGRGGEKSVVQSLTGSTSTQYNRAVSTRAVERYVWSPSDIINEVPVGHALISLATPDGIRTPPVLVNLRA</sequence>
<keyword evidence="5" id="KW-1185">Reference proteome</keyword>
<dbReference type="Proteomes" id="UP000676325">
    <property type="component" value="Unassembled WGS sequence"/>
</dbReference>
<dbReference type="InterPro" id="IPR027417">
    <property type="entry name" value="P-loop_NTPase"/>
</dbReference>
<dbReference type="SUPFAM" id="SSF52540">
    <property type="entry name" value="P-loop containing nucleoside triphosphate hydrolases"/>
    <property type="match status" value="1"/>
</dbReference>
<evidence type="ECO:0000313" key="5">
    <source>
        <dbReference type="Proteomes" id="UP000676325"/>
    </source>
</evidence>
<organism evidence="4 5">
    <name type="scientific">Actinospica acidithermotolerans</name>
    <dbReference type="NCBI Taxonomy" id="2828514"/>
    <lineage>
        <taxon>Bacteria</taxon>
        <taxon>Bacillati</taxon>
        <taxon>Actinomycetota</taxon>
        <taxon>Actinomycetes</taxon>
        <taxon>Catenulisporales</taxon>
        <taxon>Actinospicaceae</taxon>
        <taxon>Actinospica</taxon>
    </lineage>
</organism>
<dbReference type="AlphaFoldDB" id="A0A941E4B8"/>
<dbReference type="Gene3D" id="3.40.50.300">
    <property type="entry name" value="P-loop containing nucleotide triphosphate hydrolases"/>
    <property type="match status" value="1"/>
</dbReference>
<keyword evidence="2" id="KW-0472">Membrane</keyword>
<keyword evidence="2" id="KW-1133">Transmembrane helix</keyword>
<dbReference type="CDD" id="cd01127">
    <property type="entry name" value="TrwB_TraG_TraD_VirD4"/>
    <property type="match status" value="1"/>
</dbReference>
<comment type="caution">
    <text evidence="4">The sequence shown here is derived from an EMBL/GenBank/DDBJ whole genome shotgun (WGS) entry which is preliminary data.</text>
</comment>
<dbReference type="RefSeq" id="WP_212516022.1">
    <property type="nucleotide sequence ID" value="NZ_JAGSOH010000002.1"/>
</dbReference>
<reference evidence="4" key="1">
    <citation type="submission" date="2021-04" db="EMBL/GenBank/DDBJ databases">
        <title>Genome based classification of Actinospica acidithermotolerans sp. nov., an actinobacterium isolated from an Indonesian hot spring.</title>
        <authorList>
            <person name="Kusuma A.B."/>
            <person name="Putra K.E."/>
            <person name="Nafisah S."/>
            <person name="Loh J."/>
            <person name="Nouioui I."/>
            <person name="Goodfellow M."/>
        </authorList>
    </citation>
    <scope>NUCLEOTIDE SEQUENCE</scope>
    <source>
        <strain evidence="4">MGRD01-02</strain>
    </source>
</reference>
<evidence type="ECO:0000256" key="1">
    <source>
        <dbReference type="SAM" id="MobiDB-lite"/>
    </source>
</evidence>
<feature type="transmembrane region" description="Helical" evidence="2">
    <location>
        <begin position="120"/>
        <end position="139"/>
    </location>
</feature>
<dbReference type="InterPro" id="IPR018929">
    <property type="entry name" value="DUF2510"/>
</dbReference>
<feature type="compositionally biased region" description="Low complexity" evidence="1">
    <location>
        <begin position="585"/>
        <end position="599"/>
    </location>
</feature>
<name>A0A941E4B8_9ACTN</name>
<feature type="region of interest" description="Disordered" evidence="1">
    <location>
        <begin position="585"/>
        <end position="609"/>
    </location>
</feature>
<evidence type="ECO:0000259" key="3">
    <source>
        <dbReference type="Pfam" id="PF10708"/>
    </source>
</evidence>
<dbReference type="EMBL" id="JAGSOH010000002">
    <property type="protein sequence ID" value="MBR7824866.1"/>
    <property type="molecule type" value="Genomic_DNA"/>
</dbReference>
<feature type="domain" description="DUF2510" evidence="3">
    <location>
        <begin position="21"/>
        <end position="47"/>
    </location>
</feature>
<dbReference type="Pfam" id="PF10708">
    <property type="entry name" value="DUF2510"/>
    <property type="match status" value="1"/>
</dbReference>